<sequence>MSNVFRRCRNAVLLSYRRMSPPTTNPDTGRPAPEPRSHAGPSVPGRPANQLPGWASWPTVAEPRPGRAGWLTPAQTWRANGGRW</sequence>
<evidence type="ECO:0000313" key="2">
    <source>
        <dbReference type="EMBL" id="TCB92713.1"/>
    </source>
</evidence>
<name>A0A4R0G9T1_9ACTN</name>
<reference evidence="2 3" key="1">
    <citation type="submission" date="2019-02" db="EMBL/GenBank/DDBJ databases">
        <title>Jishengella sp. nov., isolated from a root of Zingiber montanum.</title>
        <authorList>
            <person name="Kuncharoen N."/>
            <person name="Kudo T."/>
            <person name="Masahiro Y."/>
            <person name="Ohkuma M."/>
            <person name="Tanasupawat S."/>
        </authorList>
    </citation>
    <scope>NUCLEOTIDE SEQUENCE [LARGE SCALE GENOMIC DNA]</scope>
    <source>
        <strain evidence="2 3">PLAI 1-1</strain>
    </source>
</reference>
<organism evidence="2 3">
    <name type="scientific">Micromonospora zingiberis</name>
    <dbReference type="NCBI Taxonomy" id="2053011"/>
    <lineage>
        <taxon>Bacteria</taxon>
        <taxon>Bacillati</taxon>
        <taxon>Actinomycetota</taxon>
        <taxon>Actinomycetes</taxon>
        <taxon>Micromonosporales</taxon>
        <taxon>Micromonosporaceae</taxon>
        <taxon>Micromonospora</taxon>
    </lineage>
</organism>
<proteinExistence type="predicted"/>
<accession>A0A4R0G9T1</accession>
<keyword evidence="3" id="KW-1185">Reference proteome</keyword>
<evidence type="ECO:0000256" key="1">
    <source>
        <dbReference type="SAM" id="MobiDB-lite"/>
    </source>
</evidence>
<comment type="caution">
    <text evidence="2">The sequence shown here is derived from an EMBL/GenBank/DDBJ whole genome shotgun (WGS) entry which is preliminary data.</text>
</comment>
<dbReference type="Proteomes" id="UP000292274">
    <property type="component" value="Unassembled WGS sequence"/>
</dbReference>
<protein>
    <submittedName>
        <fullName evidence="2">Uncharacterized protein</fullName>
    </submittedName>
</protein>
<evidence type="ECO:0000313" key="3">
    <source>
        <dbReference type="Proteomes" id="UP000292274"/>
    </source>
</evidence>
<feature type="region of interest" description="Disordered" evidence="1">
    <location>
        <begin position="15"/>
        <end position="84"/>
    </location>
</feature>
<dbReference type="EMBL" id="SJJR01000021">
    <property type="protein sequence ID" value="TCB92713.1"/>
    <property type="molecule type" value="Genomic_DNA"/>
</dbReference>
<dbReference type="OrthoDB" id="3392986at2"/>
<gene>
    <name evidence="2" type="ORF">E0H26_24000</name>
</gene>
<dbReference type="AlphaFoldDB" id="A0A4R0G9T1"/>